<evidence type="ECO:0000313" key="3">
    <source>
        <dbReference type="EMBL" id="GLW89573.1"/>
    </source>
</evidence>
<keyword evidence="1" id="KW-0732">Signal</keyword>
<feature type="chain" id="PRO_5040792634" description="Ricin B lectin domain-containing protein" evidence="1">
    <location>
        <begin position="19"/>
        <end position="171"/>
    </location>
</feature>
<dbReference type="InterPro" id="IPR000772">
    <property type="entry name" value="Ricin_B_lectin"/>
</dbReference>
<evidence type="ECO:0000259" key="2">
    <source>
        <dbReference type="SMART" id="SM00458"/>
    </source>
</evidence>
<dbReference type="EMBL" id="BSSD01000001">
    <property type="protein sequence ID" value="GLW89573.1"/>
    <property type="molecule type" value="Genomic_DNA"/>
</dbReference>
<dbReference type="AlphaFoldDB" id="A0A9W6QFN0"/>
<feature type="signal peptide" evidence="1">
    <location>
        <begin position="1"/>
        <end position="18"/>
    </location>
</feature>
<evidence type="ECO:0000256" key="1">
    <source>
        <dbReference type="SAM" id="SignalP"/>
    </source>
</evidence>
<sequence length="171" mass="18191">MLAAITAAVLLSPGQASAAPVAPLSATAFTPLTASTNALAGVYLRTGLSTTLVLDAKPSTVHNNGGTIYQWTYNGGVQQRWYVLTDDTIRPEADTGMCLDANPNTNQNGGTVYLWACNGGSQQKWTFTGTGGIKNTHSGRCLDMNPNTAYNGGTIYQWSCNGSPQQTWYYK</sequence>
<dbReference type="CDD" id="cd00161">
    <property type="entry name" value="beta-trefoil_Ricin-like"/>
    <property type="match status" value="1"/>
</dbReference>
<name>A0A9W6QFN0_9PSEU</name>
<organism evidence="3 4">
    <name type="scientific">Actinokineospora globicatena</name>
    <dbReference type="NCBI Taxonomy" id="103729"/>
    <lineage>
        <taxon>Bacteria</taxon>
        <taxon>Bacillati</taxon>
        <taxon>Actinomycetota</taxon>
        <taxon>Actinomycetes</taxon>
        <taxon>Pseudonocardiales</taxon>
        <taxon>Pseudonocardiaceae</taxon>
        <taxon>Actinokineospora</taxon>
    </lineage>
</organism>
<accession>A0A9W6QFN0</accession>
<dbReference type="InterPro" id="IPR035992">
    <property type="entry name" value="Ricin_B-like_lectins"/>
</dbReference>
<dbReference type="SMART" id="SM00458">
    <property type="entry name" value="RICIN"/>
    <property type="match status" value="1"/>
</dbReference>
<dbReference type="Proteomes" id="UP001165042">
    <property type="component" value="Unassembled WGS sequence"/>
</dbReference>
<protein>
    <recommendedName>
        <fullName evidence="2">Ricin B lectin domain-containing protein</fullName>
    </recommendedName>
</protein>
<comment type="caution">
    <text evidence="3">The sequence shown here is derived from an EMBL/GenBank/DDBJ whole genome shotgun (WGS) entry which is preliminary data.</text>
</comment>
<evidence type="ECO:0000313" key="4">
    <source>
        <dbReference type="Proteomes" id="UP001165042"/>
    </source>
</evidence>
<proteinExistence type="predicted"/>
<dbReference type="Gene3D" id="2.80.10.50">
    <property type="match status" value="1"/>
</dbReference>
<dbReference type="PROSITE" id="PS50231">
    <property type="entry name" value="RICIN_B_LECTIN"/>
    <property type="match status" value="1"/>
</dbReference>
<dbReference type="Pfam" id="PF00652">
    <property type="entry name" value="Ricin_B_lectin"/>
    <property type="match status" value="1"/>
</dbReference>
<feature type="domain" description="Ricin B lectin" evidence="2">
    <location>
        <begin position="40"/>
        <end position="171"/>
    </location>
</feature>
<gene>
    <name evidence="3" type="ORF">Aglo03_03890</name>
</gene>
<reference evidence="3" key="1">
    <citation type="submission" date="2023-02" db="EMBL/GenBank/DDBJ databases">
        <title>Actinokineospora globicatena NBRC 15670.</title>
        <authorList>
            <person name="Ichikawa N."/>
            <person name="Sato H."/>
            <person name="Tonouchi N."/>
        </authorList>
    </citation>
    <scope>NUCLEOTIDE SEQUENCE</scope>
    <source>
        <strain evidence="3">NBRC 15670</strain>
    </source>
</reference>
<keyword evidence="4" id="KW-1185">Reference proteome</keyword>
<dbReference type="SUPFAM" id="SSF50370">
    <property type="entry name" value="Ricin B-like lectins"/>
    <property type="match status" value="1"/>
</dbReference>